<evidence type="ECO:0000313" key="2">
    <source>
        <dbReference type="Proteomes" id="UP000237632"/>
    </source>
</evidence>
<accession>A0AA45BE41</accession>
<protein>
    <submittedName>
        <fullName evidence="1">Uncharacterized protein</fullName>
    </submittedName>
</protein>
<dbReference type="AlphaFoldDB" id="A0AA45BE41"/>
<name>A0AA45BE41_BURVI</name>
<comment type="caution">
    <text evidence="1">The sequence shown here is derived from an EMBL/GenBank/DDBJ whole genome shotgun (WGS) entry which is preliminary data.</text>
</comment>
<dbReference type="Proteomes" id="UP000237632">
    <property type="component" value="Unassembled WGS sequence"/>
</dbReference>
<gene>
    <name evidence="1" type="ORF">C6T65_09705</name>
</gene>
<dbReference type="EMBL" id="PVHK01000061">
    <property type="protein sequence ID" value="PRH42537.1"/>
    <property type="molecule type" value="Genomic_DNA"/>
</dbReference>
<dbReference type="RefSeq" id="WP_060082399.1">
    <property type="nucleotide sequence ID" value="NZ_CADFFO010000026.1"/>
</dbReference>
<sequence length="75" mass="8460">MSTIKKALNDLAMTKEADVPIREGYSTIHLEDDGGRSLPIKMRVTHDWFSASDLRKAAKLFKKLAKQLEAEGRTE</sequence>
<proteinExistence type="predicted"/>
<evidence type="ECO:0000313" key="1">
    <source>
        <dbReference type="EMBL" id="PRH42537.1"/>
    </source>
</evidence>
<reference evidence="1 2" key="1">
    <citation type="submission" date="2018-03" db="EMBL/GenBank/DDBJ databases">
        <authorList>
            <person name="Nguyen K."/>
            <person name="Fouts D."/>
            <person name="Sutton G."/>
        </authorList>
    </citation>
    <scope>NUCLEOTIDE SEQUENCE [LARGE SCALE GENOMIC DNA]</scope>
    <source>
        <strain evidence="1 2">AU3578</strain>
    </source>
</reference>
<organism evidence="1 2">
    <name type="scientific">Burkholderia vietnamiensis</name>
    <dbReference type="NCBI Taxonomy" id="60552"/>
    <lineage>
        <taxon>Bacteria</taxon>
        <taxon>Pseudomonadati</taxon>
        <taxon>Pseudomonadota</taxon>
        <taxon>Betaproteobacteria</taxon>
        <taxon>Burkholderiales</taxon>
        <taxon>Burkholderiaceae</taxon>
        <taxon>Burkholderia</taxon>
        <taxon>Burkholderia cepacia complex</taxon>
    </lineage>
</organism>